<proteinExistence type="predicted"/>
<feature type="compositionally biased region" description="Basic residues" evidence="1">
    <location>
        <begin position="48"/>
        <end position="60"/>
    </location>
</feature>
<dbReference type="AlphaFoldDB" id="A0A822XQ72"/>
<gene>
    <name evidence="2" type="ORF">HUJ06_024053</name>
</gene>
<dbReference type="EMBL" id="DUZY01000001">
    <property type="protein sequence ID" value="DAD22590.1"/>
    <property type="molecule type" value="Genomic_DNA"/>
</dbReference>
<organism evidence="2 3">
    <name type="scientific">Nelumbo nucifera</name>
    <name type="common">Sacred lotus</name>
    <dbReference type="NCBI Taxonomy" id="4432"/>
    <lineage>
        <taxon>Eukaryota</taxon>
        <taxon>Viridiplantae</taxon>
        <taxon>Streptophyta</taxon>
        <taxon>Embryophyta</taxon>
        <taxon>Tracheophyta</taxon>
        <taxon>Spermatophyta</taxon>
        <taxon>Magnoliopsida</taxon>
        <taxon>Proteales</taxon>
        <taxon>Nelumbonaceae</taxon>
        <taxon>Nelumbo</taxon>
    </lineage>
</organism>
<accession>A0A822XQ72</accession>
<feature type="compositionally biased region" description="Polar residues" evidence="1">
    <location>
        <begin position="31"/>
        <end position="47"/>
    </location>
</feature>
<evidence type="ECO:0000313" key="2">
    <source>
        <dbReference type="EMBL" id="DAD22590.1"/>
    </source>
</evidence>
<keyword evidence="3" id="KW-1185">Reference proteome</keyword>
<reference evidence="2 3" key="1">
    <citation type="journal article" date="2020" name="Mol. Biol. Evol.">
        <title>Distinct Expression and Methylation Patterns for Genes with Different Fates following a Single Whole-Genome Duplication in Flowering Plants.</title>
        <authorList>
            <person name="Shi T."/>
            <person name="Rahmani R.S."/>
            <person name="Gugger P.F."/>
            <person name="Wang M."/>
            <person name="Li H."/>
            <person name="Zhang Y."/>
            <person name="Li Z."/>
            <person name="Wang Q."/>
            <person name="Van de Peer Y."/>
            <person name="Marchal K."/>
            <person name="Chen J."/>
        </authorList>
    </citation>
    <scope>NUCLEOTIDE SEQUENCE [LARGE SCALE GENOMIC DNA]</scope>
    <source>
        <tissue evidence="2">Leaf</tissue>
    </source>
</reference>
<evidence type="ECO:0000313" key="3">
    <source>
        <dbReference type="Proteomes" id="UP000607653"/>
    </source>
</evidence>
<dbReference type="Proteomes" id="UP000607653">
    <property type="component" value="Unassembled WGS sequence"/>
</dbReference>
<name>A0A822XQ72_NELNU</name>
<feature type="region of interest" description="Disordered" evidence="1">
    <location>
        <begin position="31"/>
        <end position="60"/>
    </location>
</feature>
<comment type="caution">
    <text evidence="2">The sequence shown here is derived from an EMBL/GenBank/DDBJ whole genome shotgun (WGS) entry which is preliminary data.</text>
</comment>
<protein>
    <submittedName>
        <fullName evidence="2">Uncharacterized protein</fullName>
    </submittedName>
</protein>
<sequence>MGIDDYVDEVGDGVDDDASTPVGVTIVINDDGTQLQNTIPHPGSSSSGKRKRTHGSKKKPHEHFIKAVDCLNHSIKEMTVTLTIQTKQDMVNTLYREVMDLTFEGFDVHVLNVVFGYLVENEKEAKMFIARDKALRAQMVYTILTKLPKFSGMH</sequence>
<evidence type="ECO:0000256" key="1">
    <source>
        <dbReference type="SAM" id="MobiDB-lite"/>
    </source>
</evidence>